<evidence type="ECO:0000256" key="2">
    <source>
        <dbReference type="SAM" id="MobiDB-lite"/>
    </source>
</evidence>
<evidence type="ECO:0000256" key="1">
    <source>
        <dbReference type="ARBA" id="ARBA00009817"/>
    </source>
</evidence>
<dbReference type="PANTHER" id="PTHR11220">
    <property type="entry name" value="HEME-BINDING PROTEIN-RELATED"/>
    <property type="match status" value="1"/>
</dbReference>
<name>A0AAW0PKR8_9GOBI</name>
<dbReference type="InterPro" id="IPR011256">
    <property type="entry name" value="Reg_factor_effector_dom_sf"/>
</dbReference>
<feature type="compositionally biased region" description="Polar residues" evidence="2">
    <location>
        <begin position="1"/>
        <end position="12"/>
    </location>
</feature>
<dbReference type="AlphaFoldDB" id="A0AAW0PKR8"/>
<proteinExistence type="inferred from homology"/>
<sequence length="193" mass="21544">MPTLRASLQTSLHDVLRSSDPPTAPFTPNNVSRLSAEVAKPVQTGDLGLSDSVGVHRRRGLFHGGWSSHGLQETLPVHHWSQRGRLSDGHDRSCAREDPEETRMWEPAIYTLSFPLPQAYQDKPPQPTNDKLYFTEMPDMDVYVRSYGGWMLSVTSRLQAHQLTKELNRVGPLTTTATTTVSATTGMQPYKES</sequence>
<feature type="region of interest" description="Disordered" evidence="2">
    <location>
        <begin position="1"/>
        <end position="30"/>
    </location>
</feature>
<comment type="similarity">
    <text evidence="1">Belongs to the HEBP family.</text>
</comment>
<dbReference type="GO" id="GO:0020037">
    <property type="term" value="F:heme binding"/>
    <property type="evidence" value="ECO:0007669"/>
    <property type="project" value="TreeGrafter"/>
</dbReference>
<evidence type="ECO:0000313" key="4">
    <source>
        <dbReference type="Proteomes" id="UP001460270"/>
    </source>
</evidence>
<dbReference type="Pfam" id="PF04832">
    <property type="entry name" value="SOUL"/>
    <property type="match status" value="1"/>
</dbReference>
<dbReference type="SUPFAM" id="SSF55136">
    <property type="entry name" value="Probable bacterial effector-binding domain"/>
    <property type="match status" value="1"/>
</dbReference>
<organism evidence="3 4">
    <name type="scientific">Mugilogobius chulae</name>
    <name type="common">yellowstripe goby</name>
    <dbReference type="NCBI Taxonomy" id="88201"/>
    <lineage>
        <taxon>Eukaryota</taxon>
        <taxon>Metazoa</taxon>
        <taxon>Chordata</taxon>
        <taxon>Craniata</taxon>
        <taxon>Vertebrata</taxon>
        <taxon>Euteleostomi</taxon>
        <taxon>Actinopterygii</taxon>
        <taxon>Neopterygii</taxon>
        <taxon>Teleostei</taxon>
        <taxon>Neoteleostei</taxon>
        <taxon>Acanthomorphata</taxon>
        <taxon>Gobiaria</taxon>
        <taxon>Gobiiformes</taxon>
        <taxon>Gobioidei</taxon>
        <taxon>Gobiidae</taxon>
        <taxon>Gobionellinae</taxon>
        <taxon>Mugilogobius</taxon>
    </lineage>
</organism>
<gene>
    <name evidence="3" type="ORF">WMY93_005792</name>
</gene>
<dbReference type="InterPro" id="IPR006917">
    <property type="entry name" value="SOUL_heme-bd"/>
</dbReference>
<dbReference type="Proteomes" id="UP001460270">
    <property type="component" value="Unassembled WGS sequence"/>
</dbReference>
<evidence type="ECO:0000313" key="3">
    <source>
        <dbReference type="EMBL" id="KAK7929397.1"/>
    </source>
</evidence>
<accession>A0AAW0PKR8</accession>
<dbReference type="EMBL" id="JBBPFD010000004">
    <property type="protein sequence ID" value="KAK7929397.1"/>
    <property type="molecule type" value="Genomic_DNA"/>
</dbReference>
<reference evidence="4" key="1">
    <citation type="submission" date="2024-04" db="EMBL/GenBank/DDBJ databases">
        <title>Salinicola lusitanus LLJ914,a marine bacterium isolated from the Okinawa Trough.</title>
        <authorList>
            <person name="Li J."/>
        </authorList>
    </citation>
    <scope>NUCLEOTIDE SEQUENCE [LARGE SCALE GENOMIC DNA]</scope>
</reference>
<comment type="caution">
    <text evidence="3">The sequence shown here is derived from an EMBL/GenBank/DDBJ whole genome shotgun (WGS) entry which is preliminary data.</text>
</comment>
<keyword evidence="4" id="KW-1185">Reference proteome</keyword>
<protein>
    <submittedName>
        <fullName evidence="3">Uncharacterized protein</fullName>
    </submittedName>
</protein>
<dbReference type="Gene3D" id="3.20.80.10">
    <property type="entry name" value="Regulatory factor, effector binding domain"/>
    <property type="match status" value="1"/>
</dbReference>
<dbReference type="PANTHER" id="PTHR11220:SF1">
    <property type="entry name" value="HEME-BINDING PROTEIN 2"/>
    <property type="match status" value="1"/>
</dbReference>